<accession>A0ABR3G0R8</accession>
<comment type="caution">
    <text evidence="2">The sequence shown here is derived from an EMBL/GenBank/DDBJ whole genome shotgun (WGS) entry which is preliminary data.</text>
</comment>
<organism evidence="2 3">
    <name type="scientific">Marasmius crinis-equi</name>
    <dbReference type="NCBI Taxonomy" id="585013"/>
    <lineage>
        <taxon>Eukaryota</taxon>
        <taxon>Fungi</taxon>
        <taxon>Dikarya</taxon>
        <taxon>Basidiomycota</taxon>
        <taxon>Agaricomycotina</taxon>
        <taxon>Agaricomycetes</taxon>
        <taxon>Agaricomycetidae</taxon>
        <taxon>Agaricales</taxon>
        <taxon>Marasmiineae</taxon>
        <taxon>Marasmiaceae</taxon>
        <taxon>Marasmius</taxon>
    </lineage>
</organism>
<proteinExistence type="predicted"/>
<keyword evidence="3" id="KW-1185">Reference proteome</keyword>
<evidence type="ECO:0000313" key="3">
    <source>
        <dbReference type="Proteomes" id="UP001465976"/>
    </source>
</evidence>
<reference evidence="2 3" key="1">
    <citation type="submission" date="2024-02" db="EMBL/GenBank/DDBJ databases">
        <title>A draft genome for the cacao thread blight pathogen Marasmius crinis-equi.</title>
        <authorList>
            <person name="Cohen S.P."/>
            <person name="Baruah I.K."/>
            <person name="Amoako-Attah I."/>
            <person name="Bukari Y."/>
            <person name="Meinhardt L.W."/>
            <person name="Bailey B.A."/>
        </authorList>
    </citation>
    <scope>NUCLEOTIDE SEQUENCE [LARGE SCALE GENOMIC DNA]</scope>
    <source>
        <strain evidence="2 3">GH-76</strain>
    </source>
</reference>
<protein>
    <submittedName>
        <fullName evidence="2">Uncharacterized protein</fullName>
    </submittedName>
</protein>
<evidence type="ECO:0000313" key="2">
    <source>
        <dbReference type="EMBL" id="KAL0581329.1"/>
    </source>
</evidence>
<dbReference type="Proteomes" id="UP001465976">
    <property type="component" value="Unassembled WGS sequence"/>
</dbReference>
<name>A0ABR3G0R8_9AGAR</name>
<sequence>MSRTTCNPRITTTSTPPIITYRIGEKLVYVKPANTFADAVELAISEFPEELDGIPTRRITFSASATLNGEKRAVRISETAWSDATKRMLRGEVLDVMILPESDRKDMDLPPRYLDVPQDGGRLLCSCRSAPGSRAPSPTPSKKLERPRSWFRFSSD</sequence>
<feature type="region of interest" description="Disordered" evidence="1">
    <location>
        <begin position="126"/>
        <end position="156"/>
    </location>
</feature>
<dbReference type="EMBL" id="JBAHYK010000012">
    <property type="protein sequence ID" value="KAL0581329.1"/>
    <property type="molecule type" value="Genomic_DNA"/>
</dbReference>
<gene>
    <name evidence="2" type="ORF">V5O48_000705</name>
</gene>
<evidence type="ECO:0000256" key="1">
    <source>
        <dbReference type="SAM" id="MobiDB-lite"/>
    </source>
</evidence>